<dbReference type="CTD" id="180711"/>
<feature type="signal peptide" evidence="2">
    <location>
        <begin position="1"/>
        <end position="16"/>
    </location>
</feature>
<dbReference type="Proteomes" id="UP000001940">
    <property type="component" value="Chromosome X"/>
</dbReference>
<dbReference type="InParanoid" id="Q966K4"/>
<dbReference type="WormBase" id="F14H12.6">
    <property type="protein sequence ID" value="CE25857"/>
    <property type="gene ID" value="WBGene00017473"/>
</dbReference>
<dbReference type="RefSeq" id="NP_508748.1">
    <property type="nucleotide sequence ID" value="NM_076347.3"/>
</dbReference>
<reference evidence="3 4" key="1">
    <citation type="journal article" date="1998" name="Science">
        <title>Genome sequence of the nematode C. elegans: a platform for investigating biology.</title>
        <authorList>
            <consortium name="The C. elegans sequencing consortium"/>
            <person name="Sulson J.E."/>
            <person name="Waterston R."/>
        </authorList>
    </citation>
    <scope>NUCLEOTIDE SEQUENCE [LARGE SCALE GENOMIC DNA]</scope>
    <source>
        <strain evidence="3 4">Bristol N2</strain>
    </source>
</reference>
<dbReference type="PaxDb" id="6239-F14H12.6"/>
<protein>
    <submittedName>
        <fullName evidence="3">Uncharacterized protein</fullName>
    </submittedName>
</protein>
<keyword evidence="1" id="KW-1133">Transmembrane helix</keyword>
<dbReference type="AlphaFoldDB" id="Q966K4"/>
<keyword evidence="2" id="KW-0732">Signal</keyword>
<keyword evidence="1" id="KW-0472">Membrane</keyword>
<evidence type="ECO:0000256" key="2">
    <source>
        <dbReference type="SAM" id="SignalP"/>
    </source>
</evidence>
<evidence type="ECO:0000256" key="1">
    <source>
        <dbReference type="SAM" id="Phobius"/>
    </source>
</evidence>
<dbReference type="GeneID" id="180711"/>
<dbReference type="Bgee" id="WBGene00017473">
    <property type="expression patterns" value="Expressed in embryo and 3 other cell types or tissues"/>
</dbReference>
<evidence type="ECO:0000313" key="3">
    <source>
        <dbReference type="EMBL" id="CCD65404.1"/>
    </source>
</evidence>
<gene>
    <name evidence="3" type="ORF">CELE_F14H12.6</name>
    <name evidence="3 5" type="ORF">F14H12.6</name>
</gene>
<proteinExistence type="predicted"/>
<dbReference type="EMBL" id="BX284606">
    <property type="protein sequence ID" value="CCD65404.1"/>
    <property type="molecule type" value="Genomic_DNA"/>
</dbReference>
<accession>Q966K4</accession>
<dbReference type="HOGENOM" id="CLU_2239033_0_0_1"/>
<keyword evidence="4" id="KW-1185">Reference proteome</keyword>
<name>Q966K4_CAEEL</name>
<feature type="chain" id="PRO_5004321492" evidence="2">
    <location>
        <begin position="17"/>
        <end position="105"/>
    </location>
</feature>
<keyword evidence="1" id="KW-0812">Transmembrane</keyword>
<evidence type="ECO:0000313" key="5">
    <source>
        <dbReference type="WormBase" id="F14H12.6"/>
    </source>
</evidence>
<sequence>MRLLLLLCFMLSTVFARPSTFDPHPPAFNQLLNLLPPKTTIGPPVDSPVTDFLLSANIYVQISFVAAVVGVCCCFAVFARCQTRSEPKWYIEGVIERSRHSACNV</sequence>
<dbReference type="AGR" id="WB:WBGene00017473"/>
<dbReference type="UCSC" id="F14H12.6">
    <property type="organism name" value="c. elegans"/>
</dbReference>
<feature type="transmembrane region" description="Helical" evidence="1">
    <location>
        <begin position="58"/>
        <end position="79"/>
    </location>
</feature>
<evidence type="ECO:0000313" key="4">
    <source>
        <dbReference type="Proteomes" id="UP000001940"/>
    </source>
</evidence>
<dbReference type="KEGG" id="cel:CELE_F14H12.6"/>
<organism evidence="3 4">
    <name type="scientific">Caenorhabditis elegans</name>
    <dbReference type="NCBI Taxonomy" id="6239"/>
    <lineage>
        <taxon>Eukaryota</taxon>
        <taxon>Metazoa</taxon>
        <taxon>Ecdysozoa</taxon>
        <taxon>Nematoda</taxon>
        <taxon>Chromadorea</taxon>
        <taxon>Rhabditida</taxon>
        <taxon>Rhabditina</taxon>
        <taxon>Rhabditomorpha</taxon>
        <taxon>Rhabditoidea</taxon>
        <taxon>Rhabditidae</taxon>
        <taxon>Peloderinae</taxon>
        <taxon>Caenorhabditis</taxon>
    </lineage>
</organism>